<dbReference type="eggNOG" id="COG0762">
    <property type="taxonomic scope" value="Bacteria"/>
</dbReference>
<sequence>MLSLFQILLLILDIVWFIIIVQIIMSWLISFNVLNIYQPLVRQIWSGLNRLLEPLYSPVRRILPDTGGLDLAPLIVLIAIYALRIIIANNMMAFV</sequence>
<dbReference type="InterPro" id="IPR003425">
    <property type="entry name" value="CCB3/YggT"/>
</dbReference>
<feature type="transmembrane region" description="Helical" evidence="1">
    <location>
        <begin position="7"/>
        <end position="29"/>
    </location>
</feature>
<proteinExistence type="predicted"/>
<dbReference type="PATRIC" id="fig|35806.4.peg.4404"/>
<reference evidence="3 5" key="2">
    <citation type="submission" date="2021-01" db="EMBL/GenBank/DDBJ databases">
        <title>Draft genomes of Rhodovulum sulfidophilum.</title>
        <authorList>
            <person name="Guzman M.S."/>
        </authorList>
    </citation>
    <scope>NUCLEOTIDE SEQUENCE [LARGE SCALE GENOMIC DNA]</scope>
    <source>
        <strain evidence="3 5">AB35</strain>
    </source>
</reference>
<dbReference type="Proteomes" id="UP000064912">
    <property type="component" value="Chromosome"/>
</dbReference>
<evidence type="ECO:0000313" key="4">
    <source>
        <dbReference type="Proteomes" id="UP000064912"/>
    </source>
</evidence>
<dbReference type="Pfam" id="PF02325">
    <property type="entry name" value="CCB3_YggT"/>
    <property type="match status" value="1"/>
</dbReference>
<keyword evidence="1" id="KW-0472">Membrane</keyword>
<dbReference type="KEGG" id="rsu:NHU_04306"/>
<evidence type="ECO:0000313" key="5">
    <source>
        <dbReference type="Proteomes" id="UP000604473"/>
    </source>
</evidence>
<evidence type="ECO:0000313" key="2">
    <source>
        <dbReference type="EMBL" id="BAQ71419.1"/>
    </source>
</evidence>
<gene>
    <name evidence="3" type="ORF">JMM60_05045</name>
    <name evidence="2" type="ORF">NHU_04306</name>
</gene>
<evidence type="ECO:0000256" key="1">
    <source>
        <dbReference type="SAM" id="Phobius"/>
    </source>
</evidence>
<reference evidence="2 4" key="1">
    <citation type="submission" date="2015-02" db="EMBL/GenBank/DDBJ databases">
        <title>Genome sequene of Rhodovulum sulfidophilum DSM 2351.</title>
        <authorList>
            <person name="Nagao N."/>
        </authorList>
    </citation>
    <scope>NUCLEOTIDE SEQUENCE [LARGE SCALE GENOMIC DNA]</scope>
    <source>
        <strain evidence="2 4">DSM 2351</strain>
    </source>
</reference>
<accession>A0A0D6B9E7</accession>
<protein>
    <submittedName>
        <fullName evidence="2 3">YGGT family protein</fullName>
    </submittedName>
</protein>
<feature type="transmembrane region" description="Helical" evidence="1">
    <location>
        <begin position="71"/>
        <end position="92"/>
    </location>
</feature>
<dbReference type="GO" id="GO:0016020">
    <property type="term" value="C:membrane"/>
    <property type="evidence" value="ECO:0007669"/>
    <property type="project" value="InterPro"/>
</dbReference>
<evidence type="ECO:0000313" key="3">
    <source>
        <dbReference type="EMBL" id="MBL3608175.1"/>
    </source>
</evidence>
<organism evidence="2 4">
    <name type="scientific">Rhodovulum sulfidophilum</name>
    <name type="common">Rhodobacter sulfidophilus</name>
    <dbReference type="NCBI Taxonomy" id="35806"/>
    <lineage>
        <taxon>Bacteria</taxon>
        <taxon>Pseudomonadati</taxon>
        <taxon>Pseudomonadota</taxon>
        <taxon>Alphaproteobacteria</taxon>
        <taxon>Rhodobacterales</taxon>
        <taxon>Paracoccaceae</taxon>
        <taxon>Rhodovulum</taxon>
    </lineage>
</organism>
<keyword evidence="1" id="KW-0812">Transmembrane</keyword>
<name>A0A0D6B9E7_RHOSU</name>
<keyword evidence="5" id="KW-1185">Reference proteome</keyword>
<dbReference type="EMBL" id="JAESJJ010000004">
    <property type="protein sequence ID" value="MBL3608175.1"/>
    <property type="molecule type" value="Genomic_DNA"/>
</dbReference>
<dbReference type="Proteomes" id="UP000604473">
    <property type="component" value="Unassembled WGS sequence"/>
</dbReference>
<keyword evidence="1" id="KW-1133">Transmembrane helix</keyword>
<dbReference type="RefSeq" id="WP_042458420.1">
    <property type="nucleotide sequence ID" value="NZ_CP015421.1"/>
</dbReference>
<dbReference type="AlphaFoldDB" id="A0A0D6B9E7"/>
<dbReference type="GeneID" id="93538451"/>
<dbReference type="EMBL" id="AP014800">
    <property type="protein sequence ID" value="BAQ71419.1"/>
    <property type="molecule type" value="Genomic_DNA"/>
</dbReference>